<evidence type="ECO:0000256" key="14">
    <source>
        <dbReference type="ARBA" id="ARBA00024173"/>
    </source>
</evidence>
<evidence type="ECO:0000256" key="13">
    <source>
        <dbReference type="ARBA" id="ARBA00023136"/>
    </source>
</evidence>
<evidence type="ECO:0000256" key="15">
    <source>
        <dbReference type="ARBA" id="ARBA00024187"/>
    </source>
</evidence>
<dbReference type="GO" id="GO:0006888">
    <property type="term" value="P:endoplasmic reticulum to Golgi vesicle-mediated transport"/>
    <property type="evidence" value="ECO:0007669"/>
    <property type="project" value="InterPro"/>
</dbReference>
<dbReference type="InterPro" id="IPR001388">
    <property type="entry name" value="Synaptobrevin-like"/>
</dbReference>
<dbReference type="SUPFAM" id="SSF58038">
    <property type="entry name" value="SNARE fusion complex"/>
    <property type="match status" value="1"/>
</dbReference>
<feature type="domain" description="V-SNARE coiled-coil homology" evidence="22">
    <location>
        <begin position="134"/>
        <end position="194"/>
    </location>
</feature>
<keyword evidence="13 20" id="KW-0472">Membrane</keyword>
<evidence type="ECO:0000256" key="6">
    <source>
        <dbReference type="ARBA" id="ARBA00022692"/>
    </source>
</evidence>
<keyword evidence="10 20" id="KW-1133">Transmembrane helix</keyword>
<protein>
    <recommendedName>
        <fullName evidence="17">Vesicle-trafficking protein SEC22b</fullName>
    </recommendedName>
    <alternativeName>
        <fullName evidence="18">SEC22 vesicle-trafficking protein homolog B</fullName>
    </alternativeName>
</protein>
<dbReference type="AlphaFoldDB" id="A0A2G8KRR1"/>
<dbReference type="OrthoDB" id="1719357at2759"/>
<evidence type="ECO:0000256" key="11">
    <source>
        <dbReference type="ARBA" id="ARBA00023034"/>
    </source>
</evidence>
<dbReference type="GO" id="GO:0033116">
    <property type="term" value="C:endoplasmic reticulum-Golgi intermediate compartment membrane"/>
    <property type="evidence" value="ECO:0007669"/>
    <property type="project" value="UniProtKB-SubCell"/>
</dbReference>
<feature type="domain" description="Longin" evidence="21">
    <location>
        <begin position="6"/>
        <end position="119"/>
    </location>
</feature>
<evidence type="ECO:0000256" key="5">
    <source>
        <dbReference type="ARBA" id="ARBA00022448"/>
    </source>
</evidence>
<dbReference type="Pfam" id="PF00957">
    <property type="entry name" value="Synaptobrevin"/>
    <property type="match status" value="1"/>
</dbReference>
<evidence type="ECO:0000256" key="9">
    <source>
        <dbReference type="ARBA" id="ARBA00022927"/>
    </source>
</evidence>
<dbReference type="InterPro" id="IPR044565">
    <property type="entry name" value="Sec22"/>
</dbReference>
<dbReference type="Gene3D" id="3.30.450.50">
    <property type="entry name" value="Longin domain"/>
    <property type="match status" value="1"/>
</dbReference>
<evidence type="ECO:0000256" key="10">
    <source>
        <dbReference type="ARBA" id="ARBA00022989"/>
    </source>
</evidence>
<dbReference type="GO" id="GO:0005789">
    <property type="term" value="C:endoplasmic reticulum membrane"/>
    <property type="evidence" value="ECO:0007669"/>
    <property type="project" value="UniProtKB-SubCell"/>
</dbReference>
<dbReference type="Proteomes" id="UP000230750">
    <property type="component" value="Unassembled WGS sequence"/>
</dbReference>
<dbReference type="PRINTS" id="PR00219">
    <property type="entry name" value="SYNAPTOBREVN"/>
</dbReference>
<evidence type="ECO:0000256" key="3">
    <source>
        <dbReference type="ARBA" id="ARBA00004223"/>
    </source>
</evidence>
<dbReference type="SMART" id="SM01270">
    <property type="entry name" value="Longin"/>
    <property type="match status" value="1"/>
</dbReference>
<feature type="transmembrane region" description="Helical" evidence="20">
    <location>
        <begin position="196"/>
        <end position="214"/>
    </location>
</feature>
<keyword evidence="6 20" id="KW-0812">Transmembrane</keyword>
<gene>
    <name evidence="23" type="ORF">BSL78_12432</name>
</gene>
<proteinExistence type="inferred from homology"/>
<reference evidence="23 24" key="1">
    <citation type="journal article" date="2017" name="PLoS Biol.">
        <title>The sea cucumber genome provides insights into morphological evolution and visceral regeneration.</title>
        <authorList>
            <person name="Zhang X."/>
            <person name="Sun L."/>
            <person name="Yuan J."/>
            <person name="Sun Y."/>
            <person name="Gao Y."/>
            <person name="Zhang L."/>
            <person name="Li S."/>
            <person name="Dai H."/>
            <person name="Hamel J.F."/>
            <person name="Liu C."/>
            <person name="Yu Y."/>
            <person name="Liu S."/>
            <person name="Lin W."/>
            <person name="Guo K."/>
            <person name="Jin S."/>
            <person name="Xu P."/>
            <person name="Storey K.B."/>
            <person name="Huan P."/>
            <person name="Zhang T."/>
            <person name="Zhou Y."/>
            <person name="Zhang J."/>
            <person name="Lin C."/>
            <person name="Li X."/>
            <person name="Xing L."/>
            <person name="Huo D."/>
            <person name="Sun M."/>
            <person name="Wang L."/>
            <person name="Mercier A."/>
            <person name="Li F."/>
            <person name="Yang H."/>
            <person name="Xiang J."/>
        </authorList>
    </citation>
    <scope>NUCLEOTIDE SEQUENCE [LARGE SCALE GENOMIC DNA]</scope>
    <source>
        <strain evidence="23">Shaxun</strain>
        <tissue evidence="23">Muscle</tissue>
    </source>
</reference>
<comment type="function">
    <text evidence="14">SNARE involved in targeting and fusion of ER-derived transport vesicles with the Golgi complex as well as Golgi-derived retrograde transport vesicles with the ER.</text>
</comment>
<accession>A0A2G8KRR1</accession>
<keyword evidence="11" id="KW-0333">Golgi apparatus</keyword>
<evidence type="ECO:0000256" key="16">
    <source>
        <dbReference type="ARBA" id="ARBA00024188"/>
    </source>
</evidence>
<evidence type="ECO:0000256" key="2">
    <source>
        <dbReference type="ARBA" id="ARBA00004198"/>
    </source>
</evidence>
<evidence type="ECO:0000256" key="4">
    <source>
        <dbReference type="ARBA" id="ARBA00008025"/>
    </source>
</evidence>
<dbReference type="GO" id="GO:0006890">
    <property type="term" value="P:retrograde vesicle-mediated transport, Golgi to endoplasmic reticulum"/>
    <property type="evidence" value="ECO:0007669"/>
    <property type="project" value="InterPro"/>
</dbReference>
<organism evidence="23 24">
    <name type="scientific">Stichopus japonicus</name>
    <name type="common">Sea cucumber</name>
    <dbReference type="NCBI Taxonomy" id="307972"/>
    <lineage>
        <taxon>Eukaryota</taxon>
        <taxon>Metazoa</taxon>
        <taxon>Echinodermata</taxon>
        <taxon>Eleutherozoa</taxon>
        <taxon>Echinozoa</taxon>
        <taxon>Holothuroidea</taxon>
        <taxon>Aspidochirotacea</taxon>
        <taxon>Aspidochirotida</taxon>
        <taxon>Stichopodidae</taxon>
        <taxon>Apostichopus</taxon>
    </lineage>
</organism>
<keyword evidence="24" id="KW-1185">Reference proteome</keyword>
<keyword evidence="7" id="KW-0256">Endoplasmic reticulum</keyword>
<dbReference type="PANTHER" id="PTHR45837">
    <property type="entry name" value="VESICLE-TRAFFICKING PROTEIN SEC22B"/>
    <property type="match status" value="1"/>
</dbReference>
<comment type="similarity">
    <text evidence="4">Belongs to the synaptobrevin family.</text>
</comment>
<dbReference type="CDD" id="cd15866">
    <property type="entry name" value="R-SNARE_SEC22"/>
    <property type="match status" value="1"/>
</dbReference>
<dbReference type="GO" id="GO:0015031">
    <property type="term" value="P:protein transport"/>
    <property type="evidence" value="ECO:0007669"/>
    <property type="project" value="UniProtKB-KW"/>
</dbReference>
<dbReference type="EMBL" id="MRZV01000408">
    <property type="protein sequence ID" value="PIK50699.1"/>
    <property type="molecule type" value="Genomic_DNA"/>
</dbReference>
<comment type="caution">
    <text evidence="23">The sequence shown here is derived from an EMBL/GenBank/DDBJ whole genome shotgun (WGS) entry which is preliminary data.</text>
</comment>
<evidence type="ECO:0000313" key="23">
    <source>
        <dbReference type="EMBL" id="PIK50699.1"/>
    </source>
</evidence>
<dbReference type="GO" id="GO:0005484">
    <property type="term" value="F:SNAP receptor activity"/>
    <property type="evidence" value="ECO:0007669"/>
    <property type="project" value="InterPro"/>
</dbReference>
<name>A0A2G8KRR1_STIJA</name>
<dbReference type="GO" id="GO:0005794">
    <property type="term" value="C:Golgi apparatus"/>
    <property type="evidence" value="ECO:0007669"/>
    <property type="project" value="UniProtKB-SubCell"/>
</dbReference>
<evidence type="ECO:0000313" key="24">
    <source>
        <dbReference type="Proteomes" id="UP000230750"/>
    </source>
</evidence>
<keyword evidence="8" id="KW-0931">ER-Golgi transport</keyword>
<dbReference type="InterPro" id="IPR010908">
    <property type="entry name" value="Longin_dom"/>
</dbReference>
<evidence type="ECO:0000256" key="17">
    <source>
        <dbReference type="ARBA" id="ARBA00024248"/>
    </source>
</evidence>
<dbReference type="InterPro" id="IPR042855">
    <property type="entry name" value="V_SNARE_CC"/>
</dbReference>
<dbReference type="SUPFAM" id="SSF64356">
    <property type="entry name" value="SNARE-like"/>
    <property type="match status" value="1"/>
</dbReference>
<dbReference type="PROSITE" id="PS50892">
    <property type="entry name" value="V_SNARE"/>
    <property type="match status" value="1"/>
</dbReference>
<sequence>MVLMTMIARVADGLPLSASMQEHEQSGTGLLDYQTQAKMLFRKLDKNSPDRCSIQTGKYIFHYTIQTGICYLILCEQTFSKNMAFAYLQELHQEFYSQYGKKVSTVSRPYPFIEFDTFMQKLKRTYNDKRGSSNLTNINSELQGVQRIMVQNIDDVMQRGVALSELDNKAQNLSTLSKKYSHDAKYLNLRSRNAKIAAVVTVIVLFLIFLRYWVF</sequence>
<dbReference type="PROSITE" id="PS50859">
    <property type="entry name" value="LONGIN"/>
    <property type="match status" value="1"/>
</dbReference>
<dbReference type="STRING" id="307972.A0A2G8KRR1"/>
<evidence type="ECO:0000256" key="1">
    <source>
        <dbReference type="ARBA" id="ARBA00004163"/>
    </source>
</evidence>
<evidence type="ECO:0000256" key="7">
    <source>
        <dbReference type="ARBA" id="ARBA00022824"/>
    </source>
</evidence>
<dbReference type="CDD" id="cd14824">
    <property type="entry name" value="Longin"/>
    <property type="match status" value="1"/>
</dbReference>
<dbReference type="FunFam" id="3.30.450.50:FF:000004">
    <property type="entry name" value="vesicle-trafficking protein SEC22b"/>
    <property type="match status" value="1"/>
</dbReference>
<comment type="subcellular location">
    <subcellularLocation>
        <location evidence="1">Endoplasmic reticulum membrane</location>
        <topology evidence="1">Single-pass type IV membrane protein</topology>
    </subcellularLocation>
    <subcellularLocation>
        <location evidence="15">Endoplasmic reticulum-Golgi intermediate compartment membrane</location>
    </subcellularLocation>
    <subcellularLocation>
        <location evidence="16">Golgi apparatus</location>
        <location evidence="16">cis-Golgi network membrane</location>
    </subcellularLocation>
    <subcellularLocation>
        <location evidence="2">Golgi apparatus</location>
        <location evidence="2">trans-Golgi network membrane</location>
    </subcellularLocation>
    <subcellularLocation>
        <location evidence="3">Melanosome</location>
    </subcellularLocation>
</comment>
<evidence type="ECO:0000256" key="18">
    <source>
        <dbReference type="ARBA" id="ARBA00033315"/>
    </source>
</evidence>
<evidence type="ECO:0000256" key="12">
    <source>
        <dbReference type="ARBA" id="ARBA00023054"/>
    </source>
</evidence>
<dbReference type="Pfam" id="PF13774">
    <property type="entry name" value="Longin"/>
    <property type="match status" value="1"/>
</dbReference>
<dbReference type="InterPro" id="IPR011012">
    <property type="entry name" value="Longin-like_dom_sf"/>
</dbReference>
<evidence type="ECO:0000256" key="19">
    <source>
        <dbReference type="PROSITE-ProRule" id="PRU00290"/>
    </source>
</evidence>
<keyword evidence="9" id="KW-0653">Protein transport</keyword>
<evidence type="ECO:0000256" key="20">
    <source>
        <dbReference type="SAM" id="Phobius"/>
    </source>
</evidence>
<keyword evidence="5" id="KW-0813">Transport</keyword>
<dbReference type="Gene3D" id="1.20.5.110">
    <property type="match status" value="1"/>
</dbReference>
<evidence type="ECO:0000259" key="21">
    <source>
        <dbReference type="PROSITE" id="PS50859"/>
    </source>
</evidence>
<keyword evidence="12 19" id="KW-0175">Coiled coil</keyword>
<evidence type="ECO:0000259" key="22">
    <source>
        <dbReference type="PROSITE" id="PS50892"/>
    </source>
</evidence>
<evidence type="ECO:0000256" key="8">
    <source>
        <dbReference type="ARBA" id="ARBA00022892"/>
    </source>
</evidence>